<dbReference type="Proteomes" id="UP000295063">
    <property type="component" value="Unassembled WGS sequence"/>
</dbReference>
<dbReference type="AlphaFoldDB" id="A0A4R1Q169"/>
<keyword evidence="3" id="KW-0804">Transcription</keyword>
<organism evidence="5 6">
    <name type="scientific">Anaerospora hongkongensis</name>
    <dbReference type="NCBI Taxonomy" id="244830"/>
    <lineage>
        <taxon>Bacteria</taxon>
        <taxon>Bacillati</taxon>
        <taxon>Bacillota</taxon>
        <taxon>Negativicutes</taxon>
        <taxon>Selenomonadales</taxon>
        <taxon>Sporomusaceae</taxon>
        <taxon>Anaerospora</taxon>
    </lineage>
</organism>
<name>A0A4R1Q169_9FIRM</name>
<dbReference type="InterPro" id="IPR047057">
    <property type="entry name" value="MerR_fam"/>
</dbReference>
<gene>
    <name evidence="5" type="ORF">EV210_10424</name>
</gene>
<dbReference type="GO" id="GO:0003677">
    <property type="term" value="F:DNA binding"/>
    <property type="evidence" value="ECO:0007669"/>
    <property type="project" value="UniProtKB-KW"/>
</dbReference>
<reference evidence="5 6" key="1">
    <citation type="submission" date="2019-03" db="EMBL/GenBank/DDBJ databases">
        <title>Genomic Encyclopedia of Type Strains, Phase IV (KMG-IV): sequencing the most valuable type-strain genomes for metagenomic binning, comparative biology and taxonomic classification.</title>
        <authorList>
            <person name="Goeker M."/>
        </authorList>
    </citation>
    <scope>NUCLEOTIDE SEQUENCE [LARGE SCALE GENOMIC DNA]</scope>
    <source>
        <strain evidence="5 6">DSM 15969</strain>
    </source>
</reference>
<keyword evidence="1" id="KW-0805">Transcription regulation</keyword>
<keyword evidence="2 5" id="KW-0238">DNA-binding</keyword>
<keyword evidence="6" id="KW-1185">Reference proteome</keyword>
<dbReference type="SUPFAM" id="SSF46955">
    <property type="entry name" value="Putative DNA-binding domain"/>
    <property type="match status" value="1"/>
</dbReference>
<evidence type="ECO:0000313" key="6">
    <source>
        <dbReference type="Proteomes" id="UP000295063"/>
    </source>
</evidence>
<sequence length="133" mass="15577">MLIRELSRKTGASIRSIRHYEAKGLLTAGRLPNGYREYDDDAISRVKTIQFYLSLGLTTDNIAEIIACPTLQHSDRPLCQEAYQLYQTKLRQIDEQINLLHFIRGRLQQRIEDFEQSMESQNQDIRRPSTDDY</sequence>
<dbReference type="GO" id="GO:0003700">
    <property type="term" value="F:DNA-binding transcription factor activity"/>
    <property type="evidence" value="ECO:0007669"/>
    <property type="project" value="InterPro"/>
</dbReference>
<dbReference type="Gene3D" id="1.10.1660.10">
    <property type="match status" value="1"/>
</dbReference>
<dbReference type="OrthoDB" id="9791488at2"/>
<dbReference type="PANTHER" id="PTHR30204">
    <property type="entry name" value="REDOX-CYCLING DRUG-SENSING TRANSCRIPTIONAL ACTIVATOR SOXR"/>
    <property type="match status" value="1"/>
</dbReference>
<protein>
    <submittedName>
        <fullName evidence="5">DNA-binding transcriptional MerR regulator</fullName>
    </submittedName>
</protein>
<evidence type="ECO:0000256" key="2">
    <source>
        <dbReference type="ARBA" id="ARBA00023125"/>
    </source>
</evidence>
<accession>A0A4R1Q169</accession>
<dbReference type="Pfam" id="PF13411">
    <property type="entry name" value="MerR_1"/>
    <property type="match status" value="1"/>
</dbReference>
<dbReference type="InterPro" id="IPR000551">
    <property type="entry name" value="MerR-type_HTH_dom"/>
</dbReference>
<evidence type="ECO:0000313" key="5">
    <source>
        <dbReference type="EMBL" id="TCL38058.1"/>
    </source>
</evidence>
<evidence type="ECO:0000256" key="1">
    <source>
        <dbReference type="ARBA" id="ARBA00023015"/>
    </source>
</evidence>
<dbReference type="EMBL" id="SLUI01000004">
    <property type="protein sequence ID" value="TCL38058.1"/>
    <property type="molecule type" value="Genomic_DNA"/>
</dbReference>
<dbReference type="RefSeq" id="WP_132077454.1">
    <property type="nucleotide sequence ID" value="NZ_SLUI01000004.1"/>
</dbReference>
<evidence type="ECO:0000256" key="3">
    <source>
        <dbReference type="ARBA" id="ARBA00023163"/>
    </source>
</evidence>
<feature type="domain" description="HTH merR-type" evidence="4">
    <location>
        <begin position="1"/>
        <end position="68"/>
    </location>
</feature>
<dbReference type="PROSITE" id="PS50937">
    <property type="entry name" value="HTH_MERR_2"/>
    <property type="match status" value="1"/>
</dbReference>
<dbReference type="SMART" id="SM00422">
    <property type="entry name" value="HTH_MERR"/>
    <property type="match status" value="1"/>
</dbReference>
<comment type="caution">
    <text evidence="5">The sequence shown here is derived from an EMBL/GenBank/DDBJ whole genome shotgun (WGS) entry which is preliminary data.</text>
</comment>
<dbReference type="InterPro" id="IPR009061">
    <property type="entry name" value="DNA-bd_dom_put_sf"/>
</dbReference>
<dbReference type="PRINTS" id="PR00040">
    <property type="entry name" value="HTHMERR"/>
</dbReference>
<proteinExistence type="predicted"/>
<evidence type="ECO:0000259" key="4">
    <source>
        <dbReference type="PROSITE" id="PS50937"/>
    </source>
</evidence>
<dbReference type="PANTHER" id="PTHR30204:SF94">
    <property type="entry name" value="HEAVY METAL-DEPENDENT TRANSCRIPTIONAL REGULATOR HI_0293-RELATED"/>
    <property type="match status" value="1"/>
</dbReference>